<feature type="transmembrane region" description="Helical" evidence="1">
    <location>
        <begin position="5"/>
        <end position="26"/>
    </location>
</feature>
<gene>
    <name evidence="2" type="ORF">WG219_15510</name>
</gene>
<sequence length="164" mass="18249">MKVELLLQVLVLGVGATWFMDMWALLRWRLFNVPSLDYALVGRWIGHMPRGVFYHPNIGKAAAINGEKWMGWVFHYLTGVAFAGLFVVLTSPQWLARPTLVPALLFGGFTVLIPWLVMQPAFGLGLAASNLPKPWQARSRSLVTHLVFGLGLYLVAVFVAAAWT</sequence>
<keyword evidence="1" id="KW-0472">Membrane</keyword>
<feature type="transmembrane region" description="Helical" evidence="1">
    <location>
        <begin position="142"/>
        <end position="163"/>
    </location>
</feature>
<evidence type="ECO:0000313" key="2">
    <source>
        <dbReference type="EMBL" id="WXL24709.1"/>
    </source>
</evidence>
<dbReference type="EMBL" id="CP148074">
    <property type="protein sequence ID" value="WXL24709.1"/>
    <property type="molecule type" value="Genomic_DNA"/>
</dbReference>
<keyword evidence="3" id="KW-1185">Reference proteome</keyword>
<dbReference type="InterPro" id="IPR021329">
    <property type="entry name" value="DUF2938"/>
</dbReference>
<keyword evidence="1" id="KW-1133">Transmembrane helix</keyword>
<feature type="transmembrane region" description="Helical" evidence="1">
    <location>
        <begin position="101"/>
        <end position="122"/>
    </location>
</feature>
<protein>
    <submittedName>
        <fullName evidence="2">DUF2938 domain-containing protein</fullName>
    </submittedName>
</protein>
<accession>A0ABZ2RKS1</accession>
<evidence type="ECO:0000256" key="1">
    <source>
        <dbReference type="SAM" id="Phobius"/>
    </source>
</evidence>
<organism evidence="2 3">
    <name type="scientific">Ectopseudomonas mendocina</name>
    <name type="common">Pseudomonas mendocina</name>
    <dbReference type="NCBI Taxonomy" id="300"/>
    <lineage>
        <taxon>Bacteria</taxon>
        <taxon>Pseudomonadati</taxon>
        <taxon>Pseudomonadota</taxon>
        <taxon>Gammaproteobacteria</taxon>
        <taxon>Pseudomonadales</taxon>
        <taxon>Pseudomonadaceae</taxon>
        <taxon>Ectopseudomonas</taxon>
    </lineage>
</organism>
<dbReference type="Proteomes" id="UP001476583">
    <property type="component" value="Chromosome"/>
</dbReference>
<name>A0ABZ2RKS1_ECTME</name>
<proteinExistence type="predicted"/>
<keyword evidence="1" id="KW-0812">Transmembrane</keyword>
<evidence type="ECO:0000313" key="3">
    <source>
        <dbReference type="Proteomes" id="UP001476583"/>
    </source>
</evidence>
<feature type="transmembrane region" description="Helical" evidence="1">
    <location>
        <begin position="69"/>
        <end position="89"/>
    </location>
</feature>
<reference evidence="2 3" key="1">
    <citation type="submission" date="2024-03" db="EMBL/GenBank/DDBJ databases">
        <title>Complete genome of BD2.</title>
        <authorList>
            <person name="Cao G."/>
        </authorList>
    </citation>
    <scope>NUCLEOTIDE SEQUENCE [LARGE SCALE GENOMIC DNA]</scope>
    <source>
        <strain evidence="2 3">BD2</strain>
    </source>
</reference>
<dbReference type="Pfam" id="PF11158">
    <property type="entry name" value="DUF2938"/>
    <property type="match status" value="1"/>
</dbReference>